<feature type="domain" description="Thioredoxin-like fold" evidence="7">
    <location>
        <begin position="69"/>
        <end position="229"/>
    </location>
</feature>
<dbReference type="RefSeq" id="WP_184995813.1">
    <property type="nucleotide sequence ID" value="NZ_BOMK01000003.1"/>
</dbReference>
<comment type="similarity">
    <text evidence="1">Belongs to the thioredoxin family. DsbA subfamily.</text>
</comment>
<dbReference type="AlphaFoldDB" id="A0A7W7I196"/>
<evidence type="ECO:0000313" key="9">
    <source>
        <dbReference type="Proteomes" id="UP000578112"/>
    </source>
</evidence>
<dbReference type="InterPro" id="IPR036249">
    <property type="entry name" value="Thioredoxin-like_sf"/>
</dbReference>
<evidence type="ECO:0000256" key="1">
    <source>
        <dbReference type="ARBA" id="ARBA00005791"/>
    </source>
</evidence>
<dbReference type="GO" id="GO:0016853">
    <property type="term" value="F:isomerase activity"/>
    <property type="evidence" value="ECO:0007669"/>
    <property type="project" value="UniProtKB-KW"/>
</dbReference>
<dbReference type="PANTHER" id="PTHR13887:SF14">
    <property type="entry name" value="DISULFIDE BOND FORMATION PROTEIN D"/>
    <property type="match status" value="1"/>
</dbReference>
<dbReference type="SUPFAM" id="SSF52833">
    <property type="entry name" value="Thioredoxin-like"/>
    <property type="match status" value="1"/>
</dbReference>
<sequence>MAKQPGKGARTVAVKADGGPRWPLIVGAVVIVGLVVAIVVTIVKSGDTDSTVRPAVSGPVVPPQGSEDGALVTGRAEAPVRLEVYADYMCPYCGRFERANGAEIARLIGAGTVRQYLHPLAFLDEQSEGTRYSSRAANAAATVQDQAPDKLLAFNAALYADQPAEGSKGLSDEQIAGLARQAGVPEPVVATFDRGTFEPWVAAGTDAAFAAGLQGTPFVKIDGKVFEGDLYTVGPLTQAITQAAG</sequence>
<comment type="caution">
    <text evidence="8">The sequence shown here is derived from an EMBL/GenBank/DDBJ whole genome shotgun (WGS) entry which is preliminary data.</text>
</comment>
<evidence type="ECO:0000256" key="5">
    <source>
        <dbReference type="ARBA" id="ARBA00023284"/>
    </source>
</evidence>
<feature type="transmembrane region" description="Helical" evidence="6">
    <location>
        <begin position="22"/>
        <end position="43"/>
    </location>
</feature>
<evidence type="ECO:0000256" key="2">
    <source>
        <dbReference type="ARBA" id="ARBA00022729"/>
    </source>
</evidence>
<evidence type="ECO:0000256" key="4">
    <source>
        <dbReference type="ARBA" id="ARBA00023157"/>
    </source>
</evidence>
<keyword evidence="9" id="KW-1185">Reference proteome</keyword>
<keyword evidence="3" id="KW-0560">Oxidoreductase</keyword>
<reference evidence="8 9" key="1">
    <citation type="submission" date="2020-08" db="EMBL/GenBank/DDBJ databases">
        <title>Sequencing the genomes of 1000 actinobacteria strains.</title>
        <authorList>
            <person name="Klenk H.-P."/>
        </authorList>
    </citation>
    <scope>NUCLEOTIDE SEQUENCE [LARGE SCALE GENOMIC DNA]</scope>
    <source>
        <strain evidence="8 9">DSM 43149</strain>
    </source>
</reference>
<keyword evidence="2" id="KW-0732">Signal</keyword>
<evidence type="ECO:0000256" key="3">
    <source>
        <dbReference type="ARBA" id="ARBA00023002"/>
    </source>
</evidence>
<dbReference type="Gene3D" id="3.40.30.10">
    <property type="entry name" value="Glutaredoxin"/>
    <property type="match status" value="1"/>
</dbReference>
<gene>
    <name evidence="8" type="ORF">BJ971_005207</name>
</gene>
<organism evidence="8 9">
    <name type="scientific">Actinoplanes digitatis</name>
    <dbReference type="NCBI Taxonomy" id="1868"/>
    <lineage>
        <taxon>Bacteria</taxon>
        <taxon>Bacillati</taxon>
        <taxon>Actinomycetota</taxon>
        <taxon>Actinomycetes</taxon>
        <taxon>Micromonosporales</taxon>
        <taxon>Micromonosporaceae</taxon>
        <taxon>Actinoplanes</taxon>
    </lineage>
</organism>
<dbReference type="EMBL" id="JACHNH010000001">
    <property type="protein sequence ID" value="MBB4764651.1"/>
    <property type="molecule type" value="Genomic_DNA"/>
</dbReference>
<accession>A0A7W7I196</accession>
<dbReference type="Proteomes" id="UP000578112">
    <property type="component" value="Unassembled WGS sequence"/>
</dbReference>
<evidence type="ECO:0000256" key="6">
    <source>
        <dbReference type="SAM" id="Phobius"/>
    </source>
</evidence>
<dbReference type="InterPro" id="IPR012336">
    <property type="entry name" value="Thioredoxin-like_fold"/>
</dbReference>
<keyword evidence="8" id="KW-0413">Isomerase</keyword>
<keyword evidence="4" id="KW-1015">Disulfide bond</keyword>
<proteinExistence type="inferred from homology"/>
<dbReference type="Pfam" id="PF13462">
    <property type="entry name" value="Thioredoxin_4"/>
    <property type="match status" value="1"/>
</dbReference>
<keyword evidence="6" id="KW-1133">Transmembrane helix</keyword>
<dbReference type="GO" id="GO:0016491">
    <property type="term" value="F:oxidoreductase activity"/>
    <property type="evidence" value="ECO:0007669"/>
    <property type="project" value="UniProtKB-KW"/>
</dbReference>
<keyword evidence="6" id="KW-0812">Transmembrane</keyword>
<keyword evidence="5" id="KW-0676">Redox-active center</keyword>
<protein>
    <submittedName>
        <fullName evidence="8">Protein-disulfide isomerase</fullName>
    </submittedName>
</protein>
<name>A0A7W7I196_9ACTN</name>
<dbReference type="PANTHER" id="PTHR13887">
    <property type="entry name" value="GLUTATHIONE S-TRANSFERASE KAPPA"/>
    <property type="match status" value="1"/>
</dbReference>
<evidence type="ECO:0000313" key="8">
    <source>
        <dbReference type="EMBL" id="MBB4764651.1"/>
    </source>
</evidence>
<keyword evidence="6" id="KW-0472">Membrane</keyword>
<evidence type="ECO:0000259" key="7">
    <source>
        <dbReference type="Pfam" id="PF13462"/>
    </source>
</evidence>